<name>A0A1E3T8C8_9MYCO</name>
<organism evidence="2 3">
    <name type="scientific">Mycobacterium sherrisii</name>
    <dbReference type="NCBI Taxonomy" id="243061"/>
    <lineage>
        <taxon>Bacteria</taxon>
        <taxon>Bacillati</taxon>
        <taxon>Actinomycetota</taxon>
        <taxon>Actinomycetes</taxon>
        <taxon>Mycobacteriales</taxon>
        <taxon>Mycobacteriaceae</taxon>
        <taxon>Mycobacterium</taxon>
        <taxon>Mycobacterium simiae complex</taxon>
    </lineage>
</organism>
<dbReference type="STRING" id="243061.AWC25_09245"/>
<reference evidence="3" key="1">
    <citation type="submission" date="2016-09" db="EMBL/GenBank/DDBJ databases">
        <authorList>
            <person name="Greninger A.L."/>
            <person name="Jerome K.R."/>
            <person name="Mcnair B."/>
            <person name="Wallis C."/>
            <person name="Fang F."/>
        </authorList>
    </citation>
    <scope>NUCLEOTIDE SEQUENCE [LARGE SCALE GENOMIC DNA]</scope>
    <source>
        <strain evidence="3">BC1_M4</strain>
    </source>
</reference>
<dbReference type="PANTHER" id="PTHR43798:SF33">
    <property type="entry name" value="HYDROLASE, PUTATIVE (AFU_ORTHOLOGUE AFUA_2G14860)-RELATED"/>
    <property type="match status" value="1"/>
</dbReference>
<protein>
    <submittedName>
        <fullName evidence="2">Alpha/beta hydrolase</fullName>
    </submittedName>
</protein>
<proteinExistence type="predicted"/>
<dbReference type="GO" id="GO:0046464">
    <property type="term" value="P:acylglycerol catabolic process"/>
    <property type="evidence" value="ECO:0007669"/>
    <property type="project" value="TreeGrafter"/>
</dbReference>
<dbReference type="SUPFAM" id="SSF53474">
    <property type="entry name" value="alpha/beta-Hydrolases"/>
    <property type="match status" value="1"/>
</dbReference>
<sequence>MFDNDGTSIYARWGGNPDGHALLLVHGYPETHLMWRHIARRLQDRYFIVMPDLRGYGASAKPVGLPDHSNYSKRTMANDLVADMDQLGRDSFYLCGHDRGARVAARLALDHPHRVRKLSLLDVAPTLDMYDATSKDFAKAYFHWFLLIQATPLPEVLIGGNPAAYLALVLRQFSGGNGDFLERDVVAEYDRAFCVPEALHSTAEDYRASAGIDLEHGQHSRDSGHRIGCDTQVLIAEDGVVHRLFDAHALWQAQCAATVTAMTMPSGHFFPEALPDETTAALVNFFSA</sequence>
<dbReference type="Gene3D" id="3.40.50.1820">
    <property type="entry name" value="alpha/beta hydrolase"/>
    <property type="match status" value="1"/>
</dbReference>
<dbReference type="InterPro" id="IPR029058">
    <property type="entry name" value="AB_hydrolase_fold"/>
</dbReference>
<evidence type="ECO:0000313" key="2">
    <source>
        <dbReference type="EMBL" id="ODR10143.1"/>
    </source>
</evidence>
<dbReference type="PRINTS" id="PR00111">
    <property type="entry name" value="ABHYDROLASE"/>
</dbReference>
<dbReference type="Proteomes" id="UP000094224">
    <property type="component" value="Unassembled WGS sequence"/>
</dbReference>
<comment type="caution">
    <text evidence="2">The sequence shown here is derived from an EMBL/GenBank/DDBJ whole genome shotgun (WGS) entry which is preliminary data.</text>
</comment>
<dbReference type="InterPro" id="IPR050266">
    <property type="entry name" value="AB_hydrolase_sf"/>
</dbReference>
<dbReference type="PANTHER" id="PTHR43798">
    <property type="entry name" value="MONOACYLGLYCEROL LIPASE"/>
    <property type="match status" value="1"/>
</dbReference>
<dbReference type="AlphaFoldDB" id="A0A1E3T8C8"/>
<dbReference type="InterPro" id="IPR000073">
    <property type="entry name" value="AB_hydrolase_1"/>
</dbReference>
<dbReference type="Pfam" id="PF00561">
    <property type="entry name" value="Abhydrolase_1"/>
    <property type="match status" value="1"/>
</dbReference>
<accession>A0A1E3T8C8</accession>
<feature type="domain" description="AB hydrolase-1" evidence="1">
    <location>
        <begin position="21"/>
        <end position="145"/>
    </location>
</feature>
<dbReference type="EMBL" id="MIHC01000003">
    <property type="protein sequence ID" value="ODR10143.1"/>
    <property type="molecule type" value="Genomic_DNA"/>
</dbReference>
<keyword evidence="2" id="KW-0378">Hydrolase</keyword>
<dbReference type="GO" id="GO:0047372">
    <property type="term" value="F:monoacylglycerol lipase activity"/>
    <property type="evidence" value="ECO:0007669"/>
    <property type="project" value="TreeGrafter"/>
</dbReference>
<keyword evidence="3" id="KW-1185">Reference proteome</keyword>
<dbReference type="GO" id="GO:0016020">
    <property type="term" value="C:membrane"/>
    <property type="evidence" value="ECO:0007669"/>
    <property type="project" value="TreeGrafter"/>
</dbReference>
<evidence type="ECO:0000259" key="1">
    <source>
        <dbReference type="Pfam" id="PF00561"/>
    </source>
</evidence>
<gene>
    <name evidence="2" type="ORF">BHQ21_02780</name>
</gene>
<evidence type="ECO:0000313" key="3">
    <source>
        <dbReference type="Proteomes" id="UP000094224"/>
    </source>
</evidence>